<proteinExistence type="inferred from homology"/>
<name>A0A1V9Y774_9STRA</name>
<dbReference type="Proteomes" id="UP000243217">
    <property type="component" value="Unassembled WGS sequence"/>
</dbReference>
<feature type="domain" description="PH" evidence="9">
    <location>
        <begin position="10"/>
        <end position="116"/>
    </location>
</feature>
<evidence type="ECO:0000256" key="5">
    <source>
        <dbReference type="ARBA" id="ARBA00017509"/>
    </source>
</evidence>
<evidence type="ECO:0000256" key="2">
    <source>
        <dbReference type="ARBA" id="ARBA00004556"/>
    </source>
</evidence>
<evidence type="ECO:0000256" key="4">
    <source>
        <dbReference type="ARBA" id="ARBA00007210"/>
    </source>
</evidence>
<dbReference type="PROSITE" id="PS50003">
    <property type="entry name" value="PH_DOMAIN"/>
    <property type="match status" value="1"/>
</dbReference>
<dbReference type="SUPFAM" id="SSF74788">
    <property type="entry name" value="Cullin repeat-like"/>
    <property type="match status" value="1"/>
</dbReference>
<gene>
    <name evidence="10" type="ORF">THRCLA_11619</name>
</gene>
<dbReference type="InterPro" id="IPR033961">
    <property type="entry name" value="Exo84"/>
</dbReference>
<comment type="caution">
    <text evidence="10">The sequence shown here is derived from an EMBL/GenBank/DDBJ whole genome shotgun (WGS) entry which is preliminary data.</text>
</comment>
<evidence type="ECO:0000313" key="10">
    <source>
        <dbReference type="EMBL" id="OQR81556.1"/>
    </source>
</evidence>
<dbReference type="GO" id="GO:0015031">
    <property type="term" value="P:protein transport"/>
    <property type="evidence" value="ECO:0007669"/>
    <property type="project" value="UniProtKB-KW"/>
</dbReference>
<dbReference type="InterPro" id="IPR016159">
    <property type="entry name" value="Cullin_repeat-like_dom_sf"/>
</dbReference>
<evidence type="ECO:0000256" key="8">
    <source>
        <dbReference type="ARBA" id="ARBA00022927"/>
    </source>
</evidence>
<comment type="similarity">
    <text evidence="4">Belongs to the EXO84 family.</text>
</comment>
<keyword evidence="7" id="KW-0268">Exocytosis</keyword>
<dbReference type="OrthoDB" id="642193at2759"/>
<sequence length="879" mass="99444">MVSAKEVAQVAVYGGPLEKKGRTGWKKRYFYLTSSQWMYYDANDASSPSFVTNATDIVQVEEINGANDALGSQSYSSLSQKGFCFAIVVGKKRSELRAATEEERDGWIGALTPFAKEIAPLSSPHAHHPKSRSKSELIKVAEYLKQQLAFQKKKQCTATEATTILAKKFPHLSQTELETWGQTLLDAKLIIPVGTSTISFARHSGTFSCDVKKKTARISASERAKISDIMSNINFDAKGYAEQFLKKNAPDKIEEHCETLLDQKEAIIEELKDDICANYRTFLSASSEIRTMESSVLQMKTLLHDCKQSLMQLQNVSFTSPQVGKKTASSGNLIRSPSKMVITHDEALLELEYSLEMFLFEQDYESFTNLVLESKAKHQNPLVTQLLERYTRLFVDQVTTSAPIHRINRDLHLAHLIKLGKTKIATDMCLSEYSSKIVSELRAISATGQTLHFVLELSRAFFTTLLMCYEDYLFIFEGQNSAYFAALAVWVATQVSQFATEVALHIFDCTDPVMSWLVKDPQELKATSKSISSSLRYVYFGARQLELAGLSITSDLSTHFGHLLEIHVKSYAKAIKVKVRDEVKRERWEMVSIKIRDDKADCEVDVILTKSAKYFYGLLQQFLRDIQKLFHPTFPSSQIPRVQMTILYEVELVLIQYFQDIKSALENPKTMASVKYSHVVAMLSMMRYIQKDSLPRVLNGLASCIPASQVEKSDFGSKFTQLWAECNKISVDRMAQALLFNCIRWNEINLSSEALPTDGNALFITSFLNELKSVGVEQLEAFGEHEDITLHLISSLFHQMIHQETWWKACESKQKMLGYGGTSQFIAEIRIVTSRVASIDIERTSTTLVEMLKQAFTRQNSGKDVAPDAWYIQYAERFT</sequence>
<dbReference type="SUPFAM" id="SSF50729">
    <property type="entry name" value="PH domain-like"/>
    <property type="match status" value="1"/>
</dbReference>
<dbReference type="AlphaFoldDB" id="A0A1V9Y774"/>
<evidence type="ECO:0000313" key="11">
    <source>
        <dbReference type="Proteomes" id="UP000243217"/>
    </source>
</evidence>
<dbReference type="SMART" id="SM00233">
    <property type="entry name" value="PH"/>
    <property type="match status" value="1"/>
</dbReference>
<dbReference type="InterPro" id="IPR001849">
    <property type="entry name" value="PH_domain"/>
</dbReference>
<dbReference type="GO" id="GO:0000145">
    <property type="term" value="C:exocyst"/>
    <property type="evidence" value="ECO:0007669"/>
    <property type="project" value="InterPro"/>
</dbReference>
<reference evidence="10 11" key="1">
    <citation type="journal article" date="2014" name="Genome Biol. Evol.">
        <title>The secreted proteins of Achlya hypogyna and Thraustotheca clavata identify the ancestral oomycete secretome and reveal gene acquisitions by horizontal gene transfer.</title>
        <authorList>
            <person name="Misner I."/>
            <person name="Blouin N."/>
            <person name="Leonard G."/>
            <person name="Richards T.A."/>
            <person name="Lane C.E."/>
        </authorList>
    </citation>
    <scope>NUCLEOTIDE SEQUENCE [LARGE SCALE GENOMIC DNA]</scope>
    <source>
        <strain evidence="10 11">ATCC 34112</strain>
    </source>
</reference>
<dbReference type="Gene3D" id="2.30.29.30">
    <property type="entry name" value="Pleckstrin-homology domain (PH domain)/Phosphotyrosine-binding domain (PTB)"/>
    <property type="match status" value="1"/>
</dbReference>
<comment type="function">
    <text evidence="1">Component of the exocyst complex involved in the docking of exocytic vesicles with fusion sites on the plasma membrane.</text>
</comment>
<evidence type="ECO:0000259" key="9">
    <source>
        <dbReference type="PROSITE" id="PS50003"/>
    </source>
</evidence>
<keyword evidence="11" id="KW-1185">Reference proteome</keyword>
<dbReference type="Pfam" id="PF08700">
    <property type="entry name" value="VPS51_Exo84_N"/>
    <property type="match status" value="1"/>
</dbReference>
<dbReference type="EMBL" id="JNBS01004958">
    <property type="protein sequence ID" value="OQR81556.1"/>
    <property type="molecule type" value="Genomic_DNA"/>
</dbReference>
<evidence type="ECO:0000256" key="6">
    <source>
        <dbReference type="ARBA" id="ARBA00022448"/>
    </source>
</evidence>
<dbReference type="STRING" id="74557.A0A1V9Y774"/>
<dbReference type="GO" id="GO:0048471">
    <property type="term" value="C:perinuclear region of cytoplasm"/>
    <property type="evidence" value="ECO:0007669"/>
    <property type="project" value="UniProtKB-SubCell"/>
</dbReference>
<evidence type="ECO:0000256" key="7">
    <source>
        <dbReference type="ARBA" id="ARBA00022483"/>
    </source>
</evidence>
<keyword evidence="8" id="KW-0653">Protein transport</keyword>
<dbReference type="Pfam" id="PF00169">
    <property type="entry name" value="PH"/>
    <property type="match status" value="1"/>
</dbReference>
<evidence type="ECO:0000256" key="1">
    <source>
        <dbReference type="ARBA" id="ARBA00002660"/>
    </source>
</evidence>
<dbReference type="InterPro" id="IPR011993">
    <property type="entry name" value="PH-like_dom_sf"/>
</dbReference>
<dbReference type="PANTHER" id="PTHR21426:SF12">
    <property type="entry name" value="EXOCYST COMPLEX COMPONENT 8"/>
    <property type="match status" value="1"/>
</dbReference>
<evidence type="ECO:0000256" key="3">
    <source>
        <dbReference type="ARBA" id="ARBA00004624"/>
    </source>
</evidence>
<dbReference type="GO" id="GO:0006893">
    <property type="term" value="P:Golgi to plasma membrane transport"/>
    <property type="evidence" value="ECO:0007669"/>
    <property type="project" value="TreeGrafter"/>
</dbReference>
<organism evidence="10 11">
    <name type="scientific">Thraustotheca clavata</name>
    <dbReference type="NCBI Taxonomy" id="74557"/>
    <lineage>
        <taxon>Eukaryota</taxon>
        <taxon>Sar</taxon>
        <taxon>Stramenopiles</taxon>
        <taxon>Oomycota</taxon>
        <taxon>Saprolegniomycetes</taxon>
        <taxon>Saprolegniales</taxon>
        <taxon>Achlyaceae</taxon>
        <taxon>Thraustotheca</taxon>
    </lineage>
</organism>
<dbReference type="PANTHER" id="PTHR21426">
    <property type="entry name" value="EXOCYST COMPLEX COMPONENT 8"/>
    <property type="match status" value="1"/>
</dbReference>
<comment type="subcellular location">
    <subcellularLocation>
        <location evidence="3">Cell projection</location>
        <location evidence="3">Growth cone</location>
    </subcellularLocation>
    <subcellularLocation>
        <location evidence="2">Cytoplasm</location>
        <location evidence="2">Perinuclear region</location>
    </subcellularLocation>
</comment>
<keyword evidence="6" id="KW-0813">Transport</keyword>
<dbReference type="InterPro" id="IPR032403">
    <property type="entry name" value="Exo84_C"/>
</dbReference>
<protein>
    <recommendedName>
        <fullName evidence="5">Exocyst complex component 8</fullName>
    </recommendedName>
</protein>
<accession>A0A1V9Y774</accession>
<dbReference type="Pfam" id="PF16528">
    <property type="entry name" value="Exo84_C"/>
    <property type="match status" value="1"/>
</dbReference>
<dbReference type="GO" id="GO:0006887">
    <property type="term" value="P:exocytosis"/>
    <property type="evidence" value="ECO:0007669"/>
    <property type="project" value="UniProtKB-KW"/>
</dbReference>